<keyword evidence="5" id="KW-1185">Reference proteome</keyword>
<protein>
    <recommendedName>
        <fullName evidence="3">Histone chaperone RTT106/FACT complex subunit SPT16-like middle domain-containing protein</fullName>
    </recommendedName>
</protein>
<dbReference type="AlphaFoldDB" id="A0A8H7PIF0"/>
<comment type="similarity">
    <text evidence="1">Belongs to the RTT106 family.</text>
</comment>
<dbReference type="GO" id="GO:0031491">
    <property type="term" value="F:nucleosome binding"/>
    <property type="evidence" value="ECO:0007669"/>
    <property type="project" value="TreeGrafter"/>
</dbReference>
<dbReference type="SUPFAM" id="SSF50729">
    <property type="entry name" value="PH domain-like"/>
    <property type="match status" value="1"/>
</dbReference>
<dbReference type="InterPro" id="IPR011993">
    <property type="entry name" value="PH-like_dom_sf"/>
</dbReference>
<dbReference type="OrthoDB" id="75754at2759"/>
<organism evidence="4 5">
    <name type="scientific">Mortierella isabellina</name>
    <name type="common">Filamentous fungus</name>
    <name type="synonym">Umbelopsis isabellina</name>
    <dbReference type="NCBI Taxonomy" id="91625"/>
    <lineage>
        <taxon>Eukaryota</taxon>
        <taxon>Fungi</taxon>
        <taxon>Fungi incertae sedis</taxon>
        <taxon>Mucoromycota</taxon>
        <taxon>Mucoromycotina</taxon>
        <taxon>Umbelopsidomycetes</taxon>
        <taxon>Umbelopsidales</taxon>
        <taxon>Umbelopsidaceae</taxon>
        <taxon>Umbelopsis</taxon>
    </lineage>
</organism>
<accession>A0A8H7PIF0</accession>
<dbReference type="SMART" id="SM01287">
    <property type="entry name" value="Rtt106"/>
    <property type="match status" value="1"/>
</dbReference>
<name>A0A8H7PIF0_MORIS</name>
<dbReference type="Gene3D" id="2.30.29.120">
    <property type="match status" value="1"/>
</dbReference>
<evidence type="ECO:0000256" key="2">
    <source>
        <dbReference type="SAM" id="MobiDB-lite"/>
    </source>
</evidence>
<feature type="domain" description="Histone chaperone RTT106/FACT complex subunit SPT16-like middle" evidence="3">
    <location>
        <begin position="205"/>
        <end position="317"/>
    </location>
</feature>
<feature type="region of interest" description="Disordered" evidence="2">
    <location>
        <begin position="50"/>
        <end position="69"/>
    </location>
</feature>
<feature type="region of interest" description="Disordered" evidence="2">
    <location>
        <begin position="334"/>
        <end position="433"/>
    </location>
</feature>
<evidence type="ECO:0000256" key="1">
    <source>
        <dbReference type="ARBA" id="ARBA00006159"/>
    </source>
</evidence>
<dbReference type="Proteomes" id="UP000654370">
    <property type="component" value="Unassembled WGS sequence"/>
</dbReference>
<sequence length="433" mass="48793">MTAGQLRHVDDSALRSELENLIVKVPESEASIERLINYFLKRADSDATGAKSAKRSLDDNKDAADVRSNPKHRIEELSFTSPERKKMELLIGERYIIIQNYKSQFEQVISINDLDTLVCVPTPEKAKPVYTFILFYKSPEKNAIVFTLPNNGTANLKTGDSSRSITVDEACDFFLTEVKVPQIVRPDLSVFVSIKKTPTGQRQENFGVKAYRKTSEGYLFFLPGGIFYGFKKPTLFFRLSDLYTSSIHDVTQRTFNLTLTMSNGKYPLGIAQDVRRGSEGDEESEEGPSYEFSMLDQTEYGVIDAYIKKHRINDNSMSEQRKAPLPKLQPDELGYEEDEEGEENGAKAGQTQVKKPVDDDDDENDNNFQPSDSDDDALEYDSQASDNENENDHGSEEEEAVDSDHDASEGEATSTHTRKSNAEDMDELDELDE</sequence>
<evidence type="ECO:0000313" key="5">
    <source>
        <dbReference type="Proteomes" id="UP000654370"/>
    </source>
</evidence>
<dbReference type="InterPro" id="IPR013719">
    <property type="entry name" value="RTT106/SPT16-like_middle_dom"/>
</dbReference>
<dbReference type="InterPro" id="IPR050454">
    <property type="entry name" value="RTT106/SSRP1_HistChap/FACT"/>
</dbReference>
<comment type="caution">
    <text evidence="4">The sequence shown here is derived from an EMBL/GenBank/DDBJ whole genome shotgun (WGS) entry which is preliminary data.</text>
</comment>
<dbReference type="GO" id="GO:0042393">
    <property type="term" value="F:histone binding"/>
    <property type="evidence" value="ECO:0007669"/>
    <property type="project" value="TreeGrafter"/>
</dbReference>
<feature type="compositionally biased region" description="Acidic residues" evidence="2">
    <location>
        <begin position="423"/>
        <end position="433"/>
    </location>
</feature>
<dbReference type="Pfam" id="PF08512">
    <property type="entry name" value="Rttp106-like_middle"/>
    <property type="match status" value="1"/>
</dbReference>
<proteinExistence type="inferred from homology"/>
<dbReference type="Gene3D" id="2.30.29.30">
    <property type="entry name" value="Pleckstrin-homology domain (PH domain)/Phosphotyrosine-binding domain (PTB)"/>
    <property type="match status" value="1"/>
</dbReference>
<dbReference type="PANTHER" id="PTHR45849">
    <property type="entry name" value="FACT COMPLEX SUBUNIT SSRP1"/>
    <property type="match status" value="1"/>
</dbReference>
<reference evidence="4" key="1">
    <citation type="submission" date="2020-12" db="EMBL/GenBank/DDBJ databases">
        <title>Metabolic potential, ecology and presence of endohyphal bacteria is reflected in genomic diversity of Mucoromycotina.</title>
        <authorList>
            <person name="Muszewska A."/>
            <person name="Okrasinska A."/>
            <person name="Steczkiewicz K."/>
            <person name="Drgas O."/>
            <person name="Orlowska M."/>
            <person name="Perlinska-Lenart U."/>
            <person name="Aleksandrzak-Piekarczyk T."/>
            <person name="Szatraj K."/>
            <person name="Zielenkiewicz U."/>
            <person name="Pilsyk S."/>
            <person name="Malc E."/>
            <person name="Mieczkowski P."/>
            <person name="Kruszewska J.S."/>
            <person name="Biernat P."/>
            <person name="Pawlowska J."/>
        </authorList>
    </citation>
    <scope>NUCLEOTIDE SEQUENCE</scope>
    <source>
        <strain evidence="4">WA0000067209</strain>
    </source>
</reference>
<feature type="compositionally biased region" description="Basic and acidic residues" evidence="2">
    <location>
        <begin position="55"/>
        <end position="65"/>
    </location>
</feature>
<feature type="compositionally biased region" description="Acidic residues" evidence="2">
    <location>
        <begin position="334"/>
        <end position="343"/>
    </location>
</feature>
<evidence type="ECO:0000313" key="4">
    <source>
        <dbReference type="EMBL" id="KAG2173836.1"/>
    </source>
</evidence>
<dbReference type="EMBL" id="JAEPQZ010000014">
    <property type="protein sequence ID" value="KAG2173836.1"/>
    <property type="molecule type" value="Genomic_DNA"/>
</dbReference>
<evidence type="ECO:0000259" key="3">
    <source>
        <dbReference type="SMART" id="SM01287"/>
    </source>
</evidence>
<gene>
    <name evidence="4" type="ORF">INT43_005256</name>
</gene>
<dbReference type="PANTHER" id="PTHR45849:SF3">
    <property type="entry name" value="HISTONE CHAPERONE RTT106"/>
    <property type="match status" value="1"/>
</dbReference>